<proteinExistence type="predicted"/>
<dbReference type="InterPro" id="IPR051118">
    <property type="entry name" value="LST-2"/>
</dbReference>
<organism evidence="1 2">
    <name type="scientific">Coemansia pectinata</name>
    <dbReference type="NCBI Taxonomy" id="1052879"/>
    <lineage>
        <taxon>Eukaryota</taxon>
        <taxon>Fungi</taxon>
        <taxon>Fungi incertae sedis</taxon>
        <taxon>Zoopagomycota</taxon>
        <taxon>Kickxellomycotina</taxon>
        <taxon>Kickxellomycetes</taxon>
        <taxon>Kickxellales</taxon>
        <taxon>Kickxellaceae</taxon>
        <taxon>Coemansia</taxon>
    </lineage>
</organism>
<reference evidence="1" key="1">
    <citation type="submission" date="2022-07" db="EMBL/GenBank/DDBJ databases">
        <title>Phylogenomic reconstructions and comparative analyses of Kickxellomycotina fungi.</title>
        <authorList>
            <person name="Reynolds N.K."/>
            <person name="Stajich J.E."/>
            <person name="Barry K."/>
            <person name="Grigoriev I.V."/>
            <person name="Crous P."/>
            <person name="Smith M.E."/>
        </authorList>
    </citation>
    <scope>NUCLEOTIDE SEQUENCE</scope>
    <source>
        <strain evidence="1">BCRC 34297</strain>
    </source>
</reference>
<name>A0A9W8L9U6_9FUNG</name>
<dbReference type="AlphaFoldDB" id="A0A9W8L9U6"/>
<evidence type="ECO:0000313" key="1">
    <source>
        <dbReference type="EMBL" id="KAJ2753695.1"/>
    </source>
</evidence>
<gene>
    <name evidence="1" type="ORF">GGI19_002957</name>
</gene>
<dbReference type="PANTHER" id="PTHR46465">
    <property type="entry name" value="LATERAL SIGNALING TARGET PROTEIN 2 HOMOLOG"/>
    <property type="match status" value="1"/>
</dbReference>
<dbReference type="GO" id="GO:0031901">
    <property type="term" value="C:early endosome membrane"/>
    <property type="evidence" value="ECO:0007669"/>
    <property type="project" value="TreeGrafter"/>
</dbReference>
<protein>
    <submittedName>
        <fullName evidence="1">Uncharacterized protein</fullName>
    </submittedName>
</protein>
<dbReference type="Proteomes" id="UP001140011">
    <property type="component" value="Unassembled WGS sequence"/>
</dbReference>
<dbReference type="OrthoDB" id="20035at2759"/>
<comment type="caution">
    <text evidence="1">The sequence shown here is derived from an EMBL/GenBank/DDBJ whole genome shotgun (WGS) entry which is preliminary data.</text>
</comment>
<dbReference type="EMBL" id="JANBUH010000170">
    <property type="protein sequence ID" value="KAJ2753695.1"/>
    <property type="molecule type" value="Genomic_DNA"/>
</dbReference>
<dbReference type="PANTHER" id="PTHR46465:SF2">
    <property type="entry name" value="LATERAL SIGNALING TARGET PROTEIN 2 HOMOLOG"/>
    <property type="match status" value="1"/>
</dbReference>
<keyword evidence="2" id="KW-1185">Reference proteome</keyword>
<accession>A0A9W8L9U6</accession>
<sequence length="798" mass="85780">MAIQPGDGVDERMLGPSLTRCRQWLLPRREVRLRRRTSTGSGVSTYAGVAGCPDRYESAYGSAGLGVCPERFDGHVAGGGVLSTASSNRSLGSRRAARYHYYCAQQRGSRTASYSSASLDSGAAARLAQTASASTVFSAPDTHTHIHALPPLLDDDDSPPDTAVAYDNAPYVAPYVPEASASDDEYEVIRQQRQLRRGGRNRHHTISGGEAQQYASHYAQSLADSVASAAEVNGIAPGPSEAPGPAMPSAAAIAQIFLVGQPPPGAGPRGVSRARRASQWLQNIGRPRASTLELADAVVTVFAAEAGLAASVRVLEKTRSTQSAAFRGRADRVHLAQARVLGAVHRLFLGLVPDDEHRSRHYRFYLPEEDQAELDRGFSESVLFAAQALARGFQIRGTESRTLALRDPAALLCAAWAAVRHVLQARGRELWKQWSTGSASDADTHALRRVLADFDDAWVRFERDLCFAYFGLADANLAADDDADAGPGLAQEEEFALLVVLLSETLQRCQALCLVTQDQVDDMDPQVILALPRLAILHAIAHAHPADGLCFVQSDQAPVFWWFRDFAHHCARISQALAQTPPPLYTVLMRMLVAEEADVVLADAKPILIDAILAQQGEEIPPPSPVTTAATTVAATSTGARRMTMDDLESIIDSPRSARSMSIDCISSICASDPPAYTNPSPACCCCLPSCQPMPDSERLAARLVYAAATTELLVSPSLSIPSPRSLPLRCCSQQQQQQQQAAAKEADLAAKLATSNAAMKQLYVDLCTVADSLHSGPFARPFRVALELVFRMNLADD</sequence>
<evidence type="ECO:0000313" key="2">
    <source>
        <dbReference type="Proteomes" id="UP001140011"/>
    </source>
</evidence>